<feature type="binding site" evidence="5">
    <location>
        <position position="356"/>
    </location>
    <ligand>
        <name>substrate</name>
    </ligand>
</feature>
<evidence type="ECO:0000256" key="5">
    <source>
        <dbReference type="PIRSR" id="PIRSR000137-2"/>
    </source>
</evidence>
<evidence type="ECO:0000313" key="7">
    <source>
        <dbReference type="EMBL" id="MBJ7599121.1"/>
    </source>
</evidence>
<dbReference type="Pfam" id="PF05199">
    <property type="entry name" value="GMC_oxred_C"/>
    <property type="match status" value="1"/>
</dbReference>
<accession>A0A934N823</accession>
<dbReference type="PANTHER" id="PTHR11552">
    <property type="entry name" value="GLUCOSE-METHANOL-CHOLINE GMC OXIDOREDUCTASE"/>
    <property type="match status" value="1"/>
</dbReference>
<reference evidence="7" key="1">
    <citation type="submission" date="2020-10" db="EMBL/GenBank/DDBJ databases">
        <title>Ca. Dormibacterota MAGs.</title>
        <authorList>
            <person name="Montgomery K."/>
        </authorList>
    </citation>
    <scope>NUCLEOTIDE SEQUENCE [LARGE SCALE GENOMIC DNA]</scope>
    <source>
        <strain evidence="7">SC8812_S17_10</strain>
    </source>
</reference>
<dbReference type="Pfam" id="PF00732">
    <property type="entry name" value="GMC_oxred_N"/>
    <property type="match status" value="1"/>
</dbReference>
<keyword evidence="3" id="KW-0285">Flavoprotein</keyword>
<dbReference type="SUPFAM" id="SSF54373">
    <property type="entry name" value="FAD-linked reductases, C-terminal domain"/>
    <property type="match status" value="1"/>
</dbReference>
<comment type="cofactor">
    <cofactor evidence="1 5">
        <name>FAD</name>
        <dbReference type="ChEBI" id="CHEBI:57692"/>
    </cofactor>
</comment>
<dbReference type="InterPro" id="IPR036188">
    <property type="entry name" value="FAD/NAD-bd_sf"/>
</dbReference>
<comment type="caution">
    <text evidence="7">The sequence shown here is derived from an EMBL/GenBank/DDBJ whole genome shotgun (WGS) entry which is preliminary data.</text>
</comment>
<evidence type="ECO:0000313" key="8">
    <source>
        <dbReference type="Proteomes" id="UP000612893"/>
    </source>
</evidence>
<dbReference type="PIRSF" id="PIRSF000137">
    <property type="entry name" value="Alcohol_oxidase"/>
    <property type="match status" value="1"/>
</dbReference>
<dbReference type="AlphaFoldDB" id="A0A934N823"/>
<evidence type="ECO:0000256" key="3">
    <source>
        <dbReference type="ARBA" id="ARBA00022630"/>
    </source>
</evidence>
<evidence type="ECO:0000256" key="1">
    <source>
        <dbReference type="ARBA" id="ARBA00001974"/>
    </source>
</evidence>
<dbReference type="EMBL" id="JAEKNR010000142">
    <property type="protein sequence ID" value="MBJ7599121.1"/>
    <property type="molecule type" value="Genomic_DNA"/>
</dbReference>
<dbReference type="InterPro" id="IPR012132">
    <property type="entry name" value="GMC_OxRdtase"/>
</dbReference>
<dbReference type="InterPro" id="IPR000172">
    <property type="entry name" value="GMC_OxRdtase_N"/>
</dbReference>
<feature type="domain" description="Glucose-methanol-choline oxidoreductase N-terminal" evidence="6">
    <location>
        <begin position="168"/>
        <end position="182"/>
    </location>
</feature>
<dbReference type="GO" id="GO:0016614">
    <property type="term" value="F:oxidoreductase activity, acting on CH-OH group of donors"/>
    <property type="evidence" value="ECO:0007669"/>
    <property type="project" value="InterPro"/>
</dbReference>
<dbReference type="Gene3D" id="3.30.410.40">
    <property type="match status" value="1"/>
</dbReference>
<name>A0A934N823_9BACT</name>
<dbReference type="PANTHER" id="PTHR11552:SF147">
    <property type="entry name" value="CHOLINE DEHYDROGENASE, MITOCHONDRIAL"/>
    <property type="match status" value="1"/>
</dbReference>
<dbReference type="Proteomes" id="UP000612893">
    <property type="component" value="Unassembled WGS sequence"/>
</dbReference>
<sequence>MGGCSAVNAAMALRGSPADYDAWAAAGNPGWSFAEVLPFFKALEKDADFSDEWHGSAGPLPIRRAGQEELTGLQRAFEEAAAGCGHRSVLDHNAPRAVGVGPTPSNGLDGTRMSTALTYLAGARGRPNLEVRANSLVDRVAIESGRAVAVVLASGETVAAGQVVLAGGAYSSPALLLRSGIGPAEDLRQLGIGPVVDLPGVGRGLVDHPLLGLDYPYAGRVEPGPKYQVMLTLRSSAAGTPAPDMHVFPAGPFELAESPTGAVFALVVSVVKPQSRGGLRLRSADPAVPPRIDVAHLRHPSDLARMLELVDEARRLVRQAPLARFVGSPELAPAAGFDGGDERALAAAVRSRVDTYHHPVGTCRMGPDPATGAVVDARGRVHGVDGLLVGDASIMPEVPAANTNLPVIMIAEYLAARIIAESLS</sequence>
<comment type="similarity">
    <text evidence="2">Belongs to the GMC oxidoreductase family.</text>
</comment>
<dbReference type="Gene3D" id="3.50.50.60">
    <property type="entry name" value="FAD/NAD(P)-binding domain"/>
    <property type="match status" value="1"/>
</dbReference>
<keyword evidence="4 5" id="KW-0274">FAD</keyword>
<dbReference type="PROSITE" id="PS00624">
    <property type="entry name" value="GMC_OXRED_2"/>
    <property type="match status" value="1"/>
</dbReference>
<dbReference type="InterPro" id="IPR007867">
    <property type="entry name" value="GMC_OxRtase_C"/>
</dbReference>
<proteinExistence type="inferred from homology"/>
<feature type="binding site" evidence="5">
    <location>
        <position position="137"/>
    </location>
    <ligand>
        <name>FAD</name>
        <dbReference type="ChEBI" id="CHEBI:57692"/>
    </ligand>
</feature>
<organism evidence="7 8">
    <name type="scientific">Candidatus Nephthysia bennettiae</name>
    <dbReference type="NCBI Taxonomy" id="3127016"/>
    <lineage>
        <taxon>Bacteria</taxon>
        <taxon>Bacillati</taxon>
        <taxon>Candidatus Dormiibacterota</taxon>
        <taxon>Candidatus Dormibacteria</taxon>
        <taxon>Candidatus Dormibacterales</taxon>
        <taxon>Candidatus Dormibacteraceae</taxon>
        <taxon>Candidatus Nephthysia</taxon>
    </lineage>
</organism>
<evidence type="ECO:0000259" key="6">
    <source>
        <dbReference type="PROSITE" id="PS00624"/>
    </source>
</evidence>
<keyword evidence="8" id="KW-1185">Reference proteome</keyword>
<dbReference type="GO" id="GO:0050660">
    <property type="term" value="F:flavin adenine dinucleotide binding"/>
    <property type="evidence" value="ECO:0007669"/>
    <property type="project" value="InterPro"/>
</dbReference>
<evidence type="ECO:0000256" key="2">
    <source>
        <dbReference type="ARBA" id="ARBA00010790"/>
    </source>
</evidence>
<dbReference type="SUPFAM" id="SSF51905">
    <property type="entry name" value="FAD/NAD(P)-binding domain"/>
    <property type="match status" value="1"/>
</dbReference>
<gene>
    <name evidence="7" type="ORF">JF922_13720</name>
</gene>
<protein>
    <submittedName>
        <fullName evidence="7">GMC family oxidoreductase N-terminal domain-containing protein</fullName>
    </submittedName>
</protein>
<evidence type="ECO:0000256" key="4">
    <source>
        <dbReference type="ARBA" id="ARBA00022827"/>
    </source>
</evidence>